<name>D6Y010_BACIE</name>
<organism evidence="1 2">
    <name type="scientific">Bacillus selenitireducens (strain ATCC 700615 / DSM 15326 / MLS10)</name>
    <dbReference type="NCBI Taxonomy" id="439292"/>
    <lineage>
        <taxon>Bacteria</taxon>
        <taxon>Bacillati</taxon>
        <taxon>Bacillota</taxon>
        <taxon>Bacilli</taxon>
        <taxon>Bacillales</taxon>
        <taxon>Bacillaceae</taxon>
        <taxon>Salisediminibacterium</taxon>
    </lineage>
</organism>
<dbReference type="AlphaFoldDB" id="D6Y010"/>
<dbReference type="Proteomes" id="UP000000271">
    <property type="component" value="Chromosome"/>
</dbReference>
<dbReference type="RefSeq" id="WP_013173916.1">
    <property type="nucleotide sequence ID" value="NC_014219.1"/>
</dbReference>
<accession>D6Y010</accession>
<keyword evidence="2" id="KW-1185">Reference proteome</keyword>
<evidence type="ECO:0000313" key="2">
    <source>
        <dbReference type="Proteomes" id="UP000000271"/>
    </source>
</evidence>
<sequence>MNNENHFNKTSFARLLDQAKGKRSINQYARDCGVSTAHISRFLRELVDSPPAPETILKLVSSAHGGVTYEELMDAAGHFIHKEETGYEIYHNEEKNDDSQSNSDDFYKIRRKNHLERRERRNRIFKLNILTYLYDESLEFREINEIDNIWRRRNSLFLEIKNQRNIFLFEGPLRDEISEDKRMIHHFIRVLDMYGEIALNESLDPSDRCVIVVDHPDIFERILRRKPKLLNINIDLMLINSREGIVERSEPLCTNFTD</sequence>
<gene>
    <name evidence="1" type="ordered locus">Bsel_3030</name>
</gene>
<dbReference type="EMBL" id="CP001791">
    <property type="protein sequence ID" value="ADI00512.1"/>
    <property type="molecule type" value="Genomic_DNA"/>
</dbReference>
<protein>
    <submittedName>
        <fullName evidence="1">Uncharacterized protein</fullName>
    </submittedName>
</protein>
<dbReference type="OrthoDB" id="2002339at2"/>
<reference evidence="1" key="1">
    <citation type="submission" date="2009-10" db="EMBL/GenBank/DDBJ databases">
        <title>Complete sequence of Bacillus selenitireducens MLS10.</title>
        <authorList>
            <consortium name="US DOE Joint Genome Institute"/>
            <person name="Lucas S."/>
            <person name="Copeland A."/>
            <person name="Lapidus A."/>
            <person name="Glavina del Rio T."/>
            <person name="Dalin E."/>
            <person name="Tice H."/>
            <person name="Bruce D."/>
            <person name="Goodwin L."/>
            <person name="Pitluck S."/>
            <person name="Sims D."/>
            <person name="Brettin T."/>
            <person name="Detter J.C."/>
            <person name="Han C."/>
            <person name="Larimer F."/>
            <person name="Land M."/>
            <person name="Hauser L."/>
            <person name="Kyrpides N."/>
            <person name="Ovchinnikova G."/>
            <person name="Stolz J."/>
        </authorList>
    </citation>
    <scope>NUCLEOTIDE SEQUENCE [LARGE SCALE GENOMIC DNA]</scope>
    <source>
        <strain evidence="1">MLS10</strain>
    </source>
</reference>
<dbReference type="KEGG" id="bse:Bsel_3030"/>
<evidence type="ECO:0000313" key="1">
    <source>
        <dbReference type="EMBL" id="ADI00512.1"/>
    </source>
</evidence>
<dbReference type="eggNOG" id="COG1974">
    <property type="taxonomic scope" value="Bacteria"/>
</dbReference>
<proteinExistence type="predicted"/>
<dbReference type="HOGENOM" id="CLU_1159280_0_0_9"/>